<dbReference type="CTD" id="566645"/>
<reference evidence="3" key="3">
    <citation type="submission" date="2025-09" db="UniProtKB">
        <authorList>
            <consortium name="Ensembl"/>
        </authorList>
    </citation>
    <scope>IDENTIFICATION</scope>
</reference>
<name>A0A3P8WEL6_CYNSE</name>
<dbReference type="Ensembl" id="ENSCSET00000026258.1">
    <property type="protein sequence ID" value="ENSCSEP00000025918.1"/>
    <property type="gene ID" value="ENSCSEG00000016566.1"/>
</dbReference>
<dbReference type="InterPro" id="IPR052420">
    <property type="entry name" value="Espin/Espin-like"/>
</dbReference>
<dbReference type="RefSeq" id="XP_024921800.1">
    <property type="nucleotide sequence ID" value="XM_025066032.1"/>
</dbReference>
<dbReference type="GeneID" id="103396085"/>
<dbReference type="InParanoid" id="A0A3P8WEL6"/>
<reference evidence="3 4" key="1">
    <citation type="journal article" date="2014" name="Nat. Genet.">
        <title>Whole-genome sequence of a flatfish provides insights into ZW sex chromosome evolution and adaptation to a benthic lifestyle.</title>
        <authorList>
            <person name="Chen S."/>
            <person name="Zhang G."/>
            <person name="Shao C."/>
            <person name="Huang Q."/>
            <person name="Liu G."/>
            <person name="Zhang P."/>
            <person name="Song W."/>
            <person name="An N."/>
            <person name="Chalopin D."/>
            <person name="Volff J.N."/>
            <person name="Hong Y."/>
            <person name="Li Q."/>
            <person name="Sha Z."/>
            <person name="Zhou H."/>
            <person name="Xie M."/>
            <person name="Yu Q."/>
            <person name="Liu Y."/>
            <person name="Xiang H."/>
            <person name="Wang N."/>
            <person name="Wu K."/>
            <person name="Yang C."/>
            <person name="Zhou Q."/>
            <person name="Liao X."/>
            <person name="Yang L."/>
            <person name="Hu Q."/>
            <person name="Zhang J."/>
            <person name="Meng L."/>
            <person name="Jin L."/>
            <person name="Tian Y."/>
            <person name="Lian J."/>
            <person name="Yang J."/>
            <person name="Miao G."/>
            <person name="Liu S."/>
            <person name="Liang Z."/>
            <person name="Yan F."/>
            <person name="Li Y."/>
            <person name="Sun B."/>
            <person name="Zhang H."/>
            <person name="Zhang J."/>
            <person name="Zhu Y."/>
            <person name="Du M."/>
            <person name="Zhao Y."/>
            <person name="Schartl M."/>
            <person name="Tang Q."/>
            <person name="Wang J."/>
        </authorList>
    </citation>
    <scope>NUCLEOTIDE SEQUENCE</scope>
</reference>
<proteinExistence type="predicted"/>
<protein>
    <submittedName>
        <fullName evidence="3">Espin-like protein</fullName>
    </submittedName>
</protein>
<dbReference type="Proteomes" id="UP000265120">
    <property type="component" value="Chromosome 20"/>
</dbReference>
<sequence length="682" mass="76398">MCVCVCVCVCVLQPVKEVLPLPRHSDAPPLTCPPVTAAPAARKQPTGSSMQHIQLASSVVTSLNHLRPLERDLSLMSHVKSIRSLRQAGLTAVFTGPTRLENEEVFEKEPVLDVILADIDSLVPTHDEAGRPIAEWKRQVMVRQLQVRLQDEEIQRKQDMTNGYITADDWKYSHAHKAVLGPFGELLTEEDLVYLQQQIDTLSLQKHCQAYELELTRLTEELRAFLPDPILNISLNKEVLEQMTAQGKMQLTLPLWCSRVSEIVRSMSVLVDNLSHTKGYVNNSIVMGGMVKEIEEIQGLKNGSGMDVGREALSVHVETSSGCRIPHIGMASAFSHRLETNSCSRAQREKVEREIQLSGVSVRTLRCNFEGQIGGIYPFAGVLKGSQAFKNQAANGPLVGNSDKSSTGLFSELSYYEPAKTFIPVMETTSLRKERIVVLFLSHWKRSAYAISLRAAKQTAPPKKIISMFEFCQQRVAVNNILNTWRKKLALKDVHVSPLSTPNSLSPGRLTYSPEQFLPAVDGVLLDHDSLTLDLFMLGYFHILEQDLPPEERKMRHLLCFEVFDHVGSFPWETVLNFHKAVIKEIQSGKRQWSDGFEDIKVRFFGAAGSCCGQSWHPSTLSSSQSEAQLVPEVTVQAAPPESSSDTDVSCFDNEDICKYIDRSFAFWKEKEAEIFDFGHLF</sequence>
<evidence type="ECO:0000313" key="4">
    <source>
        <dbReference type="Proteomes" id="UP000265120"/>
    </source>
</evidence>
<dbReference type="GO" id="GO:0051015">
    <property type="term" value="F:actin filament binding"/>
    <property type="evidence" value="ECO:0007669"/>
    <property type="project" value="TreeGrafter"/>
</dbReference>
<organism evidence="3 4">
    <name type="scientific">Cynoglossus semilaevis</name>
    <name type="common">Tongue sole</name>
    <dbReference type="NCBI Taxonomy" id="244447"/>
    <lineage>
        <taxon>Eukaryota</taxon>
        <taxon>Metazoa</taxon>
        <taxon>Chordata</taxon>
        <taxon>Craniata</taxon>
        <taxon>Vertebrata</taxon>
        <taxon>Euteleostomi</taxon>
        <taxon>Actinopterygii</taxon>
        <taxon>Neopterygii</taxon>
        <taxon>Teleostei</taxon>
        <taxon>Neoteleostei</taxon>
        <taxon>Acanthomorphata</taxon>
        <taxon>Carangaria</taxon>
        <taxon>Pleuronectiformes</taxon>
        <taxon>Pleuronectoidei</taxon>
        <taxon>Cynoglossidae</taxon>
        <taxon>Cynoglossinae</taxon>
        <taxon>Cynoglossus</taxon>
    </lineage>
</organism>
<keyword evidence="1" id="KW-0677">Repeat</keyword>
<dbReference type="GO" id="GO:0051017">
    <property type="term" value="P:actin filament bundle assembly"/>
    <property type="evidence" value="ECO:0007669"/>
    <property type="project" value="TreeGrafter"/>
</dbReference>
<dbReference type="RefSeq" id="XP_024921799.1">
    <property type="nucleotide sequence ID" value="XM_025066031.1"/>
</dbReference>
<accession>A0A3P8WEL6</accession>
<dbReference type="OrthoDB" id="10261302at2759"/>
<evidence type="ECO:0000256" key="1">
    <source>
        <dbReference type="ARBA" id="ARBA00022737"/>
    </source>
</evidence>
<dbReference type="PANTHER" id="PTHR24153:SF0">
    <property type="entry name" value="ESPIN-LIKE PROTEIN"/>
    <property type="match status" value="1"/>
</dbReference>
<dbReference type="AlphaFoldDB" id="A0A3P8WEL6"/>
<dbReference type="GeneTree" id="ENSGT00940000156970"/>
<dbReference type="GO" id="GO:0005737">
    <property type="term" value="C:cytoplasm"/>
    <property type="evidence" value="ECO:0007669"/>
    <property type="project" value="TreeGrafter"/>
</dbReference>
<keyword evidence="2" id="KW-0040">ANK repeat</keyword>
<reference evidence="3" key="2">
    <citation type="submission" date="2025-08" db="UniProtKB">
        <authorList>
            <consortium name="Ensembl"/>
        </authorList>
    </citation>
    <scope>IDENTIFICATION</scope>
</reference>
<keyword evidence="4" id="KW-1185">Reference proteome</keyword>
<dbReference type="OMA" id="VDGWKYS"/>
<dbReference type="PANTHER" id="PTHR24153">
    <property type="entry name" value="ESPIN"/>
    <property type="match status" value="1"/>
</dbReference>
<dbReference type="STRING" id="244447.ENSCSEP00000025918"/>
<evidence type="ECO:0000313" key="3">
    <source>
        <dbReference type="Ensembl" id="ENSCSEP00000025918.1"/>
    </source>
</evidence>
<evidence type="ECO:0000256" key="2">
    <source>
        <dbReference type="ARBA" id="ARBA00023043"/>
    </source>
</evidence>